<evidence type="ECO:0000313" key="4">
    <source>
        <dbReference type="Proteomes" id="UP001589628"/>
    </source>
</evidence>
<proteinExistence type="predicted"/>
<keyword evidence="2" id="KW-0812">Transmembrane</keyword>
<evidence type="ECO:0000256" key="1">
    <source>
        <dbReference type="SAM" id="MobiDB-lite"/>
    </source>
</evidence>
<sequence length="362" mass="41045">MQFQDPITLIAIEAVVVLIILLLLLGFYSRYQSKRIKRLRSLLEDQQHMPGLDLGELEDGNTGSYRHHLNQAMLQTISKYKELRPEQPNFELHPDLSPEEQTTALRMVFLHAEKNALKSTDEEGFWQSIHKSLSRVMEAYGQAAKSGKSSDKAEFNAEDASRVSGQPAQEAELLGHLFPAIVRLLKQAQGDSQNLSMLTTELKNTIKNESSLANILADTTSVYGPIFPTTHPKAANTLEEWQGILEPLKQAQQACQKALSQGQEAPVNELAQLQLQLPDFMVRTKASMPIMQQHLKEVNEAIESLQSALNNLRPRTEHHAFLEEMIKEFRDYRHNMQQDLNKLASYFNTLDTALQQFSLLQD</sequence>
<keyword evidence="4" id="KW-1185">Reference proteome</keyword>
<dbReference type="Proteomes" id="UP001589628">
    <property type="component" value="Unassembled WGS sequence"/>
</dbReference>
<feature type="compositionally biased region" description="Basic and acidic residues" evidence="1">
    <location>
        <begin position="148"/>
        <end position="161"/>
    </location>
</feature>
<dbReference type="RefSeq" id="WP_027312816.1">
    <property type="nucleotide sequence ID" value="NZ_JBHLZN010000005.1"/>
</dbReference>
<gene>
    <name evidence="3" type="ORF">ACFFLH_14685</name>
</gene>
<comment type="caution">
    <text evidence="3">The sequence shown here is derived from an EMBL/GenBank/DDBJ whole genome shotgun (WGS) entry which is preliminary data.</text>
</comment>
<evidence type="ECO:0000256" key="2">
    <source>
        <dbReference type="SAM" id="Phobius"/>
    </source>
</evidence>
<feature type="region of interest" description="Disordered" evidence="1">
    <location>
        <begin position="144"/>
        <end position="166"/>
    </location>
</feature>
<accession>A0ABV5ZEG1</accession>
<feature type="transmembrane region" description="Helical" evidence="2">
    <location>
        <begin position="6"/>
        <end position="28"/>
    </location>
</feature>
<protein>
    <submittedName>
        <fullName evidence="3">Uncharacterized protein</fullName>
    </submittedName>
</protein>
<reference evidence="3 4" key="1">
    <citation type="submission" date="2024-09" db="EMBL/GenBank/DDBJ databases">
        <authorList>
            <person name="Sun Q."/>
            <person name="Mori K."/>
        </authorList>
    </citation>
    <scope>NUCLEOTIDE SEQUENCE [LARGE SCALE GENOMIC DNA]</scope>
    <source>
        <strain evidence="3 4">ATCC 51285</strain>
    </source>
</reference>
<organism evidence="3 4">
    <name type="scientific">Balneatrix alpica</name>
    <dbReference type="NCBI Taxonomy" id="75684"/>
    <lineage>
        <taxon>Bacteria</taxon>
        <taxon>Pseudomonadati</taxon>
        <taxon>Pseudomonadota</taxon>
        <taxon>Gammaproteobacteria</taxon>
        <taxon>Oceanospirillales</taxon>
        <taxon>Balneatrichaceae</taxon>
        <taxon>Balneatrix</taxon>
    </lineage>
</organism>
<dbReference type="EMBL" id="JBHLZN010000005">
    <property type="protein sequence ID" value="MFB9887664.1"/>
    <property type="molecule type" value="Genomic_DNA"/>
</dbReference>
<keyword evidence="2" id="KW-1133">Transmembrane helix</keyword>
<keyword evidence="2" id="KW-0472">Membrane</keyword>
<evidence type="ECO:0000313" key="3">
    <source>
        <dbReference type="EMBL" id="MFB9887664.1"/>
    </source>
</evidence>
<name>A0ABV5ZEG1_9GAMM</name>